<dbReference type="AlphaFoldDB" id="A0A6G7PVG3"/>
<organism evidence="1 2">
    <name type="scientific">Thermosulfuriphilus ammonigenes</name>
    <dbReference type="NCBI Taxonomy" id="1936021"/>
    <lineage>
        <taxon>Bacteria</taxon>
        <taxon>Pseudomonadati</taxon>
        <taxon>Thermodesulfobacteriota</taxon>
        <taxon>Thermodesulfobacteria</taxon>
        <taxon>Thermodesulfobacteriales</taxon>
        <taxon>Thermodesulfobacteriaceae</taxon>
        <taxon>Thermosulfuriphilus</taxon>
    </lineage>
</organism>
<dbReference type="SUPFAM" id="SSF142338">
    <property type="entry name" value="CofD-like"/>
    <property type="match status" value="1"/>
</dbReference>
<accession>A0A6G7PVG3</accession>
<evidence type="ECO:0000313" key="2">
    <source>
        <dbReference type="Proteomes" id="UP000502179"/>
    </source>
</evidence>
<evidence type="ECO:0000313" key="1">
    <source>
        <dbReference type="EMBL" id="QIJ71674.1"/>
    </source>
</evidence>
<dbReference type="KEGG" id="tav:G4V39_05035"/>
<dbReference type="InterPro" id="IPR038136">
    <property type="entry name" value="CofD-like_dom_sf"/>
</dbReference>
<dbReference type="InterPro" id="IPR010119">
    <property type="entry name" value="Gluconeogen_factor"/>
</dbReference>
<dbReference type="EMBL" id="CP048877">
    <property type="protein sequence ID" value="QIJ71674.1"/>
    <property type="molecule type" value="Genomic_DNA"/>
</dbReference>
<reference evidence="1 2" key="1">
    <citation type="submission" date="2020-02" db="EMBL/GenBank/DDBJ databases">
        <title>Genome analysis of Thermosulfuriphilus ammonigenes ST65T, an anaerobic thermophilic chemolithoautotrophic bacterium isolated from a deep-sea hydrothermal vent.</title>
        <authorList>
            <person name="Slobodkina G."/>
            <person name="Allioux M."/>
            <person name="Merkel A."/>
            <person name="Alain K."/>
            <person name="Jebbar M."/>
            <person name="Slobodkin A."/>
        </authorList>
    </citation>
    <scope>NUCLEOTIDE SEQUENCE [LARGE SCALE GENOMIC DNA]</scope>
    <source>
        <strain evidence="1 2">ST65</strain>
    </source>
</reference>
<keyword evidence="2" id="KW-1185">Reference proteome</keyword>
<dbReference type="Pfam" id="PF01933">
    <property type="entry name" value="CofD"/>
    <property type="match status" value="1"/>
</dbReference>
<gene>
    <name evidence="1" type="ORF">G4V39_05035</name>
</gene>
<dbReference type="InterPro" id="IPR002882">
    <property type="entry name" value="CofD"/>
</dbReference>
<dbReference type="GO" id="GO:0043743">
    <property type="term" value="F:LPPG:FO 2-phospho-L-lactate transferase activity"/>
    <property type="evidence" value="ECO:0007669"/>
    <property type="project" value="InterPro"/>
</dbReference>
<sequence>MGPDLRLVFIGGGSGIASLGPALVRRGLYSYHLVAAFDSGGSSGLLRRHLGGPPPGDLRNRLLALADRSYPATASLAGFLNQRLPEYEEAAREIYARIRGQRFLEAEAAGSMAVVQGLLESFEKKAGPGFPLSGACLGNLALLGGRYLFGSLMAAAALLAGLIRAPAELALVTEEEAELAAELPQGGLVVGQDRLTRLSLAEIKDFFLLDHQGRPVRPSLCPQAREFLSRADIVVIGPGSFFTSLLSCFLVSGLSETVAASGARVVLVPGSLEDPERRGLTPVQIYQIWTQVAGEIIDTLVLDSAWPKEKVSGVETIWLDLPFISGRYQAEALLEALLSLV</sequence>
<dbReference type="PANTHER" id="PTHR30135:SF3">
    <property type="entry name" value="GLUCONEOGENESIS FACTOR-RELATED"/>
    <property type="match status" value="1"/>
</dbReference>
<dbReference type="Gene3D" id="3.40.50.10680">
    <property type="entry name" value="CofD-like domains"/>
    <property type="match status" value="1"/>
</dbReference>
<dbReference type="RefSeq" id="WP_166031892.1">
    <property type="nucleotide sequence ID" value="NZ_CP048877.1"/>
</dbReference>
<proteinExistence type="predicted"/>
<name>A0A6G7PVG3_9BACT</name>
<dbReference type="PANTHER" id="PTHR30135">
    <property type="entry name" value="UNCHARACTERIZED PROTEIN YVCK-RELATED"/>
    <property type="match status" value="1"/>
</dbReference>
<protein>
    <submittedName>
        <fullName evidence="1">Uncharacterized protein</fullName>
    </submittedName>
</protein>
<dbReference type="Proteomes" id="UP000502179">
    <property type="component" value="Chromosome"/>
</dbReference>